<dbReference type="PROSITE" id="PS50041">
    <property type="entry name" value="C_TYPE_LECTIN_2"/>
    <property type="match status" value="1"/>
</dbReference>
<dbReference type="CDD" id="cd00037">
    <property type="entry name" value="CLECT"/>
    <property type="match status" value="1"/>
</dbReference>
<dbReference type="SUPFAM" id="SSF56436">
    <property type="entry name" value="C-type lectin-like"/>
    <property type="match status" value="1"/>
</dbReference>
<proteinExistence type="predicted"/>
<dbReference type="EMBL" id="OC856746">
    <property type="protein sequence ID" value="CAD7624210.1"/>
    <property type="molecule type" value="Genomic_DNA"/>
</dbReference>
<accession>A0A7R9PX46</accession>
<dbReference type="InterPro" id="IPR016186">
    <property type="entry name" value="C-type_lectin-like/link_sf"/>
</dbReference>
<evidence type="ECO:0000259" key="1">
    <source>
        <dbReference type="PROSITE" id="PS50041"/>
    </source>
</evidence>
<dbReference type="InterPro" id="IPR016187">
    <property type="entry name" value="CTDL_fold"/>
</dbReference>
<dbReference type="OrthoDB" id="6534762at2759"/>
<gene>
    <name evidence="2" type="ORF">OSB1V03_LOCUS4656</name>
</gene>
<sequence>MFCAHLEGGQEGADAQSCPDKWTATEHHCYRHVVGAVATEAEAKSACAALASGSVPVTVHNNEDNTELTHFLGTSVDTSFYIGLEYKPGTPVGQWNWLDSGNARTFHLWDNTADASGLVPCAFINMVKGVMSGWLTNDCKQPMRSVVCQIPVRSLNMLYEKMEKLTNELQQVKHQVGSVPIGFIYVQLPHQNDPGLIWGTESKWTDVTASYAGLFFRAEGGGSAAFNPSGVTVQESHVFNKFTIETIGLKNVSHNGQSEVRTSELKEQVKSGEIVPEDALYKLNMYMDIKDAHPKNTAVKIWRRSG</sequence>
<dbReference type="EMBL" id="CAJPIZ010002171">
    <property type="protein sequence ID" value="CAG2104640.1"/>
    <property type="molecule type" value="Genomic_DNA"/>
</dbReference>
<feature type="domain" description="C-type lectin" evidence="1">
    <location>
        <begin position="25"/>
        <end position="148"/>
    </location>
</feature>
<organism evidence="2">
    <name type="scientific">Medioppia subpectinata</name>
    <dbReference type="NCBI Taxonomy" id="1979941"/>
    <lineage>
        <taxon>Eukaryota</taxon>
        <taxon>Metazoa</taxon>
        <taxon>Ecdysozoa</taxon>
        <taxon>Arthropoda</taxon>
        <taxon>Chelicerata</taxon>
        <taxon>Arachnida</taxon>
        <taxon>Acari</taxon>
        <taxon>Acariformes</taxon>
        <taxon>Sarcoptiformes</taxon>
        <taxon>Oribatida</taxon>
        <taxon>Brachypylina</taxon>
        <taxon>Oppioidea</taxon>
        <taxon>Oppiidae</taxon>
        <taxon>Medioppia</taxon>
    </lineage>
</organism>
<dbReference type="Pfam" id="PF00059">
    <property type="entry name" value="Lectin_C"/>
    <property type="match status" value="1"/>
</dbReference>
<protein>
    <recommendedName>
        <fullName evidence="1">C-type lectin domain-containing protein</fullName>
    </recommendedName>
</protein>
<dbReference type="AlphaFoldDB" id="A0A7R9PX46"/>
<dbReference type="Proteomes" id="UP000759131">
    <property type="component" value="Unassembled WGS sequence"/>
</dbReference>
<dbReference type="InterPro" id="IPR001304">
    <property type="entry name" value="C-type_lectin-like"/>
</dbReference>
<reference evidence="2" key="1">
    <citation type="submission" date="2020-11" db="EMBL/GenBank/DDBJ databases">
        <authorList>
            <person name="Tran Van P."/>
        </authorList>
    </citation>
    <scope>NUCLEOTIDE SEQUENCE</scope>
</reference>
<evidence type="ECO:0000313" key="2">
    <source>
        <dbReference type="EMBL" id="CAD7624210.1"/>
    </source>
</evidence>
<evidence type="ECO:0000313" key="3">
    <source>
        <dbReference type="Proteomes" id="UP000759131"/>
    </source>
</evidence>
<dbReference type="SMART" id="SM00034">
    <property type="entry name" value="CLECT"/>
    <property type="match status" value="1"/>
</dbReference>
<name>A0A7R9PX46_9ACAR</name>
<dbReference type="Gene3D" id="3.10.100.10">
    <property type="entry name" value="Mannose-Binding Protein A, subunit A"/>
    <property type="match status" value="1"/>
</dbReference>
<keyword evidence="3" id="KW-1185">Reference proteome</keyword>